<dbReference type="InterPro" id="IPR037185">
    <property type="entry name" value="EmrE-like"/>
</dbReference>
<feature type="transmembrane region" description="Helical" evidence="8">
    <location>
        <begin position="121"/>
        <end position="141"/>
    </location>
</feature>
<keyword evidence="10" id="KW-1185">Reference proteome</keyword>
<evidence type="ECO:0000256" key="7">
    <source>
        <dbReference type="ARBA" id="ARBA00023136"/>
    </source>
</evidence>
<feature type="transmembrane region" description="Helical" evidence="8">
    <location>
        <begin position="223"/>
        <end position="248"/>
    </location>
</feature>
<dbReference type="Pfam" id="PF08449">
    <property type="entry name" value="UAA"/>
    <property type="match status" value="1"/>
</dbReference>
<evidence type="ECO:0000256" key="2">
    <source>
        <dbReference type="ARBA" id="ARBA00010694"/>
    </source>
</evidence>
<evidence type="ECO:0000256" key="1">
    <source>
        <dbReference type="ARBA" id="ARBA00004127"/>
    </source>
</evidence>
<evidence type="ECO:0000313" key="9">
    <source>
        <dbReference type="EMBL" id="KAI6645982.1"/>
    </source>
</evidence>
<evidence type="ECO:0000256" key="6">
    <source>
        <dbReference type="ARBA" id="ARBA00022989"/>
    </source>
</evidence>
<sequence>MKVLLLSLSAVICCCVNVVVLEFLLKEDPNMANTMTFCQFLFISTFLFATHSKFGSRPLAVPPVYHALMVTFFFISNVVNNWVFKFNISLPLHMIFRSGSLLVNMILGVLLMNKRYSLMKYLAVVMVTIGIALATTVSAKMVQNKEYGEDTEFTIWLFGIFMLVFALISSSMLGLAQEKFVTKFGKHPQEAMYMSHILPLPGFLIFIPEILTNFSNFSRSTPINLYILFFPKMWLLMILNVASSFLCIRSIFSLTTEAPSLTVNLVVSLRKFVSLIFSVLYFQNPFTIYHWLSTVLVFAGTFIFSMVR</sequence>
<evidence type="ECO:0000256" key="3">
    <source>
        <dbReference type="ARBA" id="ARBA00022448"/>
    </source>
</evidence>
<comment type="subcellular location">
    <subcellularLocation>
        <location evidence="1">Endomembrane system</location>
        <topology evidence="1">Multi-pass membrane protein</topology>
    </subcellularLocation>
</comment>
<dbReference type="GO" id="GO:0005462">
    <property type="term" value="F:UDP-N-acetylglucosamine transmembrane transporter activity"/>
    <property type="evidence" value="ECO:0007669"/>
    <property type="project" value="TreeGrafter"/>
</dbReference>
<feature type="transmembrane region" description="Helical" evidence="8">
    <location>
        <begin position="288"/>
        <end position="307"/>
    </location>
</feature>
<dbReference type="PANTHER" id="PTHR10778">
    <property type="entry name" value="SOLUTE CARRIER FAMILY 35 MEMBER B"/>
    <property type="match status" value="1"/>
</dbReference>
<dbReference type="AlphaFoldDB" id="A0AAV7JB86"/>
<keyword evidence="5 8" id="KW-0812">Transmembrane</keyword>
<dbReference type="PANTHER" id="PTHR10778:SF4">
    <property type="entry name" value="NUCLEOTIDE SUGAR TRANSPORTER SLC35B4"/>
    <property type="match status" value="1"/>
</dbReference>
<gene>
    <name evidence="9" type="ORF">LOD99_13237</name>
</gene>
<reference evidence="9 10" key="1">
    <citation type="journal article" date="2023" name="BMC Biol.">
        <title>The compact genome of the sponge Oopsacas minuta (Hexactinellida) is lacking key metazoan core genes.</title>
        <authorList>
            <person name="Santini S."/>
            <person name="Schenkelaars Q."/>
            <person name="Jourda C."/>
            <person name="Duchesne M."/>
            <person name="Belahbib H."/>
            <person name="Rocher C."/>
            <person name="Selva M."/>
            <person name="Riesgo A."/>
            <person name="Vervoort M."/>
            <person name="Leys S.P."/>
            <person name="Kodjabachian L."/>
            <person name="Le Bivic A."/>
            <person name="Borchiellini C."/>
            <person name="Claverie J.M."/>
            <person name="Renard E."/>
        </authorList>
    </citation>
    <scope>NUCLEOTIDE SEQUENCE [LARGE SCALE GENOMIC DNA]</scope>
    <source>
        <strain evidence="9">SPO-2</strain>
    </source>
</reference>
<evidence type="ECO:0000313" key="10">
    <source>
        <dbReference type="Proteomes" id="UP001165289"/>
    </source>
</evidence>
<evidence type="ECO:0000256" key="5">
    <source>
        <dbReference type="ARBA" id="ARBA00022692"/>
    </source>
</evidence>
<feature type="transmembrane region" description="Helical" evidence="8">
    <location>
        <begin position="260"/>
        <end position="282"/>
    </location>
</feature>
<dbReference type="GO" id="GO:0005464">
    <property type="term" value="F:UDP-xylose transmembrane transporter activity"/>
    <property type="evidence" value="ECO:0007669"/>
    <property type="project" value="TreeGrafter"/>
</dbReference>
<comment type="similarity">
    <text evidence="2">Belongs to the nucleotide-sugar transporter family. SLC35B subfamily.</text>
</comment>
<protein>
    <recommendedName>
        <fullName evidence="11">UDP-xylose and UDP-N-acetylglucosamine transporter</fullName>
    </recommendedName>
</protein>
<dbReference type="GO" id="GO:0000139">
    <property type="term" value="C:Golgi membrane"/>
    <property type="evidence" value="ECO:0007669"/>
    <property type="project" value="TreeGrafter"/>
</dbReference>
<dbReference type="GO" id="GO:0005789">
    <property type="term" value="C:endoplasmic reticulum membrane"/>
    <property type="evidence" value="ECO:0007669"/>
    <property type="project" value="TreeGrafter"/>
</dbReference>
<evidence type="ECO:0008006" key="11">
    <source>
        <dbReference type="Google" id="ProtNLM"/>
    </source>
</evidence>
<dbReference type="EMBL" id="JAKMXF010000365">
    <property type="protein sequence ID" value="KAI6645982.1"/>
    <property type="molecule type" value="Genomic_DNA"/>
</dbReference>
<dbReference type="Proteomes" id="UP001165289">
    <property type="component" value="Unassembled WGS sequence"/>
</dbReference>
<accession>A0AAV7JB86</accession>
<organism evidence="9 10">
    <name type="scientific">Oopsacas minuta</name>
    <dbReference type="NCBI Taxonomy" id="111878"/>
    <lineage>
        <taxon>Eukaryota</taxon>
        <taxon>Metazoa</taxon>
        <taxon>Porifera</taxon>
        <taxon>Hexactinellida</taxon>
        <taxon>Hexasterophora</taxon>
        <taxon>Lyssacinosida</taxon>
        <taxon>Leucopsacidae</taxon>
        <taxon>Oopsacas</taxon>
    </lineage>
</organism>
<name>A0AAV7JB86_9METZ</name>
<feature type="transmembrane region" description="Helical" evidence="8">
    <location>
        <begin position="64"/>
        <end position="84"/>
    </location>
</feature>
<proteinExistence type="inferred from homology"/>
<keyword evidence="6 8" id="KW-1133">Transmembrane helix</keyword>
<evidence type="ECO:0000256" key="4">
    <source>
        <dbReference type="ARBA" id="ARBA00022597"/>
    </source>
</evidence>
<comment type="caution">
    <text evidence="9">The sequence shown here is derived from an EMBL/GenBank/DDBJ whole genome shotgun (WGS) entry which is preliminary data.</text>
</comment>
<keyword evidence="4" id="KW-0762">Sugar transport</keyword>
<dbReference type="SUPFAM" id="SSF103481">
    <property type="entry name" value="Multidrug resistance efflux transporter EmrE"/>
    <property type="match status" value="2"/>
</dbReference>
<keyword evidence="7 8" id="KW-0472">Membrane</keyword>
<feature type="transmembrane region" description="Helical" evidence="8">
    <location>
        <begin position="197"/>
        <end position="217"/>
    </location>
</feature>
<feature type="transmembrane region" description="Helical" evidence="8">
    <location>
        <begin position="153"/>
        <end position="176"/>
    </location>
</feature>
<evidence type="ECO:0000256" key="8">
    <source>
        <dbReference type="SAM" id="Phobius"/>
    </source>
</evidence>
<keyword evidence="3" id="KW-0813">Transport</keyword>
<feature type="transmembrane region" description="Helical" evidence="8">
    <location>
        <begin position="31"/>
        <end position="52"/>
    </location>
</feature>
<dbReference type="InterPro" id="IPR013657">
    <property type="entry name" value="SCL35B1-4/HUT1"/>
</dbReference>
<feature type="transmembrane region" description="Helical" evidence="8">
    <location>
        <begin position="90"/>
        <end position="112"/>
    </location>
</feature>